<dbReference type="EMBL" id="HG722465">
    <property type="protein sequence ID" value="CDJ62446.1"/>
    <property type="molecule type" value="Genomic_DNA"/>
</dbReference>
<evidence type="ECO:0000313" key="2">
    <source>
        <dbReference type="EMBL" id="CDJ62446.1"/>
    </source>
</evidence>
<dbReference type="AlphaFoldDB" id="U6MEJ2"/>
<feature type="signal peptide" evidence="1">
    <location>
        <begin position="1"/>
        <end position="20"/>
    </location>
</feature>
<evidence type="ECO:0000313" key="3">
    <source>
        <dbReference type="Proteomes" id="UP000030754"/>
    </source>
</evidence>
<keyword evidence="1" id="KW-0732">Signal</keyword>
<accession>U6MEJ2</accession>
<organism evidence="2 3">
    <name type="scientific">Eimeria necatrix</name>
    <dbReference type="NCBI Taxonomy" id="51315"/>
    <lineage>
        <taxon>Eukaryota</taxon>
        <taxon>Sar</taxon>
        <taxon>Alveolata</taxon>
        <taxon>Apicomplexa</taxon>
        <taxon>Conoidasida</taxon>
        <taxon>Coccidia</taxon>
        <taxon>Eucoccidiorida</taxon>
        <taxon>Eimeriorina</taxon>
        <taxon>Eimeriidae</taxon>
        <taxon>Eimeria</taxon>
    </lineage>
</organism>
<feature type="chain" id="PRO_5004675496" evidence="1">
    <location>
        <begin position="21"/>
        <end position="170"/>
    </location>
</feature>
<proteinExistence type="predicted"/>
<keyword evidence="3" id="KW-1185">Reference proteome</keyword>
<name>U6MEJ2_9EIME</name>
<evidence type="ECO:0000256" key="1">
    <source>
        <dbReference type="SAM" id="SignalP"/>
    </source>
</evidence>
<dbReference type="GeneID" id="25471986"/>
<dbReference type="RefSeq" id="XP_013439808.1">
    <property type="nucleotide sequence ID" value="XM_013584354.1"/>
</dbReference>
<dbReference type="OrthoDB" id="345401at2759"/>
<reference evidence="2" key="2">
    <citation type="submission" date="2013-10" db="EMBL/GenBank/DDBJ databases">
        <authorList>
            <person name="Aslett M."/>
        </authorList>
    </citation>
    <scope>NUCLEOTIDE SEQUENCE [LARGE SCALE GENOMIC DNA]</scope>
    <source>
        <strain evidence="2">Houghton</strain>
    </source>
</reference>
<dbReference type="VEuPathDB" id="ToxoDB:ENH_00018120"/>
<dbReference type="Proteomes" id="UP000030754">
    <property type="component" value="Unassembled WGS sequence"/>
</dbReference>
<protein>
    <submittedName>
        <fullName evidence="2">Uncharacterized protein</fullName>
    </submittedName>
</protein>
<sequence length="170" mass="18408">MKSIGAFSAILAVLFSTAEASTSKDVKSVPWPENGSVKFSTPMSPMHIAVDLKECAKVYVNFRGNKVQVNIPGDSSNQFILEGQEKLRADGGQLVVAFSYFGGQGHIIVNAEDVSGNYETRMHSFTLPECKISRVRVTGLEGHELQDIHVGISEEIVEAFKAAYGQAATQ</sequence>
<reference evidence="2" key="1">
    <citation type="submission" date="2013-10" db="EMBL/GenBank/DDBJ databases">
        <title>Genomic analysis of the causative agents of coccidiosis in chickens.</title>
        <authorList>
            <person name="Reid A.J."/>
            <person name="Blake D."/>
            <person name="Billington K."/>
            <person name="Browne H."/>
            <person name="Dunn M."/>
            <person name="Hung S."/>
            <person name="Kawahara F."/>
            <person name="Miranda-Saavedra D."/>
            <person name="Mourier T."/>
            <person name="Nagra H."/>
            <person name="Otto T.D."/>
            <person name="Rawlings N."/>
            <person name="Sanchez A."/>
            <person name="Sanders M."/>
            <person name="Subramaniam C."/>
            <person name="Tay Y."/>
            <person name="Dear P."/>
            <person name="Doerig C."/>
            <person name="Gruber A."/>
            <person name="Parkinson J."/>
            <person name="Shirley M."/>
            <person name="Wan K.L."/>
            <person name="Berriman M."/>
            <person name="Tomley F."/>
            <person name="Pain A."/>
        </authorList>
    </citation>
    <scope>NUCLEOTIDE SEQUENCE [LARGE SCALE GENOMIC DNA]</scope>
    <source>
        <strain evidence="2">Houghton</strain>
    </source>
</reference>
<gene>
    <name evidence="2" type="ORF">ENH_00018120</name>
</gene>